<comment type="caution">
    <text evidence="2">The sequence shown here is derived from an EMBL/GenBank/DDBJ whole genome shotgun (WGS) entry which is preliminary data.</text>
</comment>
<feature type="transmembrane region" description="Helical" evidence="1">
    <location>
        <begin position="17"/>
        <end position="38"/>
    </location>
</feature>
<dbReference type="AlphaFoldDB" id="A0A0D7W5W3"/>
<evidence type="ECO:0000256" key="1">
    <source>
        <dbReference type="SAM" id="Phobius"/>
    </source>
</evidence>
<dbReference type="Proteomes" id="UP000032578">
    <property type="component" value="Unassembled WGS sequence"/>
</dbReference>
<evidence type="ECO:0000313" key="3">
    <source>
        <dbReference type="Proteomes" id="UP000032578"/>
    </source>
</evidence>
<keyword evidence="1" id="KW-1133">Transmembrane helix</keyword>
<dbReference type="STRING" id="1435349.PW52_14280"/>
<accession>A0A0D7W5W3</accession>
<protein>
    <submittedName>
        <fullName evidence="2">Cytochrome C oxidase subunit IV</fullName>
    </submittedName>
</protein>
<sequence length="60" mass="7092">MSKFVKNHMESITGIEIYPLISLLIFFIFFVALFWWVITAKKDYINTVSQLPLDKKPNQL</sequence>
<dbReference type="RefSeq" id="WP_044633657.1">
    <property type="nucleotide sequence ID" value="NZ_JTDW01000014.1"/>
</dbReference>
<keyword evidence="3" id="KW-1185">Reference proteome</keyword>
<gene>
    <name evidence="2" type="ORF">PW52_14280</name>
</gene>
<proteinExistence type="predicted"/>
<keyword evidence="1" id="KW-0812">Transmembrane</keyword>
<keyword evidence="1" id="KW-0472">Membrane</keyword>
<evidence type="ECO:0000313" key="2">
    <source>
        <dbReference type="EMBL" id="KJD33212.1"/>
    </source>
</evidence>
<dbReference type="EMBL" id="JTDW01000014">
    <property type="protein sequence ID" value="KJD33212.1"/>
    <property type="molecule type" value="Genomic_DNA"/>
</dbReference>
<organism evidence="2 3">
    <name type="scientific">Neotamlana sedimentorum</name>
    <dbReference type="NCBI Taxonomy" id="1435349"/>
    <lineage>
        <taxon>Bacteria</taxon>
        <taxon>Pseudomonadati</taxon>
        <taxon>Bacteroidota</taxon>
        <taxon>Flavobacteriia</taxon>
        <taxon>Flavobacteriales</taxon>
        <taxon>Flavobacteriaceae</taxon>
        <taxon>Neotamlana</taxon>
    </lineage>
</organism>
<dbReference type="PATRIC" id="fig|1435349.4.peg.880"/>
<reference evidence="2 3" key="1">
    <citation type="submission" date="2014-11" db="EMBL/GenBank/DDBJ databases">
        <title>Tamlana sedimentorum sp. nov., isolated from shallow sand sediments of the Sea of Japan.</title>
        <authorList>
            <person name="Romanenko L.A."/>
        </authorList>
    </citation>
    <scope>NUCLEOTIDE SEQUENCE [LARGE SCALE GENOMIC DNA]</scope>
    <source>
        <strain evidence="2 3">JCM 19808</strain>
    </source>
</reference>
<name>A0A0D7W5W3_9FLAO</name>